<dbReference type="EMBL" id="KQ418293">
    <property type="protein sequence ID" value="KOF87977.1"/>
    <property type="molecule type" value="Genomic_DNA"/>
</dbReference>
<reference evidence="1" key="1">
    <citation type="submission" date="2015-07" db="EMBL/GenBank/DDBJ databases">
        <title>MeaNS - Measles Nucleotide Surveillance Program.</title>
        <authorList>
            <person name="Tran T."/>
            <person name="Druce J."/>
        </authorList>
    </citation>
    <scope>NUCLEOTIDE SEQUENCE</scope>
    <source>
        <strain evidence="1">UCB-OBI-ISO-001</strain>
        <tissue evidence="1">Gonad</tissue>
    </source>
</reference>
<proteinExistence type="predicted"/>
<name>A0A0L8HFJ0_OCTBM</name>
<protein>
    <submittedName>
        <fullName evidence="1">Uncharacterized protein</fullName>
    </submittedName>
</protein>
<sequence length="49" mass="5378">MSMNMVLKLYISAGVPRSVIADIKLATNERATGNTDILPPARRYAFVLV</sequence>
<gene>
    <name evidence="1" type="ORF">OCBIM_22015786mg</name>
</gene>
<accession>A0A0L8HFJ0</accession>
<dbReference type="AlphaFoldDB" id="A0A0L8HFJ0"/>
<organism evidence="1">
    <name type="scientific">Octopus bimaculoides</name>
    <name type="common">California two-spotted octopus</name>
    <dbReference type="NCBI Taxonomy" id="37653"/>
    <lineage>
        <taxon>Eukaryota</taxon>
        <taxon>Metazoa</taxon>
        <taxon>Spiralia</taxon>
        <taxon>Lophotrochozoa</taxon>
        <taxon>Mollusca</taxon>
        <taxon>Cephalopoda</taxon>
        <taxon>Coleoidea</taxon>
        <taxon>Octopodiformes</taxon>
        <taxon>Octopoda</taxon>
        <taxon>Incirrata</taxon>
        <taxon>Octopodidae</taxon>
        <taxon>Octopus</taxon>
    </lineage>
</organism>
<evidence type="ECO:0000313" key="1">
    <source>
        <dbReference type="EMBL" id="KOF87977.1"/>
    </source>
</evidence>